<dbReference type="Pfam" id="PF25735">
    <property type="entry name" value="Phage_L5_gp82"/>
    <property type="match status" value="1"/>
</dbReference>
<dbReference type="RefSeq" id="WP_244612854.1">
    <property type="nucleotide sequence ID" value="NZ_CABFPH010000090.1"/>
</dbReference>
<gene>
    <name evidence="1" type="ORF">MET9862_04506</name>
</gene>
<organism evidence="1 2">
    <name type="scientific">Methylobacterium symbioticum</name>
    <dbReference type="NCBI Taxonomy" id="2584084"/>
    <lineage>
        <taxon>Bacteria</taxon>
        <taxon>Pseudomonadati</taxon>
        <taxon>Pseudomonadota</taxon>
        <taxon>Alphaproteobacteria</taxon>
        <taxon>Hyphomicrobiales</taxon>
        <taxon>Methylobacteriaceae</taxon>
        <taxon>Methylobacterium</taxon>
    </lineage>
</organism>
<dbReference type="AlphaFoldDB" id="A0A509EJV1"/>
<dbReference type="EMBL" id="CABFPH010000090">
    <property type="protein sequence ID" value="VUD73884.1"/>
    <property type="molecule type" value="Genomic_DNA"/>
</dbReference>
<name>A0A509EJV1_9HYPH</name>
<protein>
    <submittedName>
        <fullName evidence="1">Uncharacterized protein</fullName>
    </submittedName>
</protein>
<accession>A0A509EJV1</accession>
<sequence>MADVYWNLTRRCWLVRDGGRVVDHVAEIALVGVRFRASEASRLRCLGTAVRDVHAWARGIPLAGVPRPAGAIPFTYRLGQPGFRIPDDSILTAAAAAWFDQDGRAWCLAPRSEEPVMRAVALAIALAALAVPAAADTTWLLPPPGLYCPSAGENVFAIVVGDDRGLGIDGLDCKAVRLRHGRVTAATCFANGGSEVSLDTDLLILPSGAMLHDSVLFRRRQGPPPCPTR</sequence>
<reference evidence="1 2" key="1">
    <citation type="submission" date="2019-06" db="EMBL/GenBank/DDBJ databases">
        <authorList>
            <person name="Rodrigo-Torres L."/>
            <person name="Arahal R. D."/>
            <person name="Lucena T."/>
        </authorList>
    </citation>
    <scope>NUCLEOTIDE SEQUENCE [LARGE SCALE GENOMIC DNA]</scope>
    <source>
        <strain evidence="1 2">SB0023/3</strain>
    </source>
</reference>
<evidence type="ECO:0000313" key="1">
    <source>
        <dbReference type="EMBL" id="VUD73884.1"/>
    </source>
</evidence>
<proteinExistence type="predicted"/>
<dbReference type="Proteomes" id="UP000410984">
    <property type="component" value="Unassembled WGS sequence"/>
</dbReference>
<dbReference type="InterPro" id="IPR058002">
    <property type="entry name" value="Gp82"/>
</dbReference>
<keyword evidence="2" id="KW-1185">Reference proteome</keyword>
<evidence type="ECO:0000313" key="2">
    <source>
        <dbReference type="Proteomes" id="UP000410984"/>
    </source>
</evidence>